<dbReference type="PANTHER" id="PTHR47481:SF31">
    <property type="entry name" value="OS01G0873500 PROTEIN"/>
    <property type="match status" value="1"/>
</dbReference>
<reference evidence="4" key="1">
    <citation type="submission" date="2025-08" db="UniProtKB">
        <authorList>
            <consortium name="RefSeq"/>
        </authorList>
    </citation>
    <scope>IDENTIFICATION</scope>
</reference>
<proteinExistence type="predicted"/>
<sequence>MRKSSVTPIDLLHNASNYITLKLDDTNYMQWSYQVEKFLKVYRLSSFLDGTVMVPVDPDADAYLEWEAMDTAILNLIAASLSDDAFSEMMNCKSATEAWTTLRDRYSSISELKIMHLKNNLHGMQKGTDSMDVYWKKVRATRQQLSTAGHSISDQYMILIILKGLSVEYNHFKSHICARPVRVTLPELRDLLLEEESDLDAASKSFNPPIMTAMVAQKGTVSSSPPVAHGDNFHSGSVDRGCGNPNWQTNWNRRPNYHGHGPWSRGRSWNNGGRGGSWNNGGSWNAGGNNGPNWNGPNNQWNQGGNSGSSYGQWNQGPGPWNNNAGSWNNNGGPWHHGGNSGPSQYFVTPNSSPGVLSSSPTAPPVSIASSSPVNETCQICLQFGHTAPNCPQRTNFSYQGTPPSPALTALTATASGQFSDLNIWLTDSGATNHMTSDLRLLSNIAPSTFTDNVTIGSEGENSVSRKVQ</sequence>
<dbReference type="GeneID" id="110766125"/>
<accession>A0A6P5TDB5</accession>
<evidence type="ECO:0000313" key="4">
    <source>
        <dbReference type="RefSeq" id="XP_021825082.1"/>
    </source>
</evidence>
<evidence type="ECO:0000313" key="3">
    <source>
        <dbReference type="Proteomes" id="UP000515124"/>
    </source>
</evidence>
<dbReference type="InterPro" id="IPR029472">
    <property type="entry name" value="Copia-like_N"/>
</dbReference>
<dbReference type="KEGG" id="pavi:110766125"/>
<protein>
    <submittedName>
        <fullName evidence="4">Uncharacterized protein LOC110766125</fullName>
    </submittedName>
</protein>
<evidence type="ECO:0000256" key="1">
    <source>
        <dbReference type="SAM" id="MobiDB-lite"/>
    </source>
</evidence>
<gene>
    <name evidence="4" type="primary">LOC110766125</name>
</gene>
<dbReference type="PANTHER" id="PTHR47481">
    <property type="match status" value="1"/>
</dbReference>
<feature type="region of interest" description="Disordered" evidence="1">
    <location>
        <begin position="268"/>
        <end position="368"/>
    </location>
</feature>
<feature type="compositionally biased region" description="Gly residues" evidence="1">
    <location>
        <begin position="272"/>
        <end position="290"/>
    </location>
</feature>
<dbReference type="Pfam" id="PF14223">
    <property type="entry name" value="Retrotran_gag_2"/>
    <property type="match status" value="1"/>
</dbReference>
<organism evidence="3 4">
    <name type="scientific">Prunus avium</name>
    <name type="common">Cherry</name>
    <name type="synonym">Cerasus avium</name>
    <dbReference type="NCBI Taxonomy" id="42229"/>
    <lineage>
        <taxon>Eukaryota</taxon>
        <taxon>Viridiplantae</taxon>
        <taxon>Streptophyta</taxon>
        <taxon>Embryophyta</taxon>
        <taxon>Tracheophyta</taxon>
        <taxon>Spermatophyta</taxon>
        <taxon>Magnoliopsida</taxon>
        <taxon>eudicotyledons</taxon>
        <taxon>Gunneridae</taxon>
        <taxon>Pentapetalae</taxon>
        <taxon>rosids</taxon>
        <taxon>fabids</taxon>
        <taxon>Rosales</taxon>
        <taxon>Rosaceae</taxon>
        <taxon>Amygdaloideae</taxon>
        <taxon>Amygdaleae</taxon>
        <taxon>Prunus</taxon>
    </lineage>
</organism>
<feature type="compositionally biased region" description="Low complexity" evidence="1">
    <location>
        <begin position="358"/>
        <end position="368"/>
    </location>
</feature>
<evidence type="ECO:0000259" key="2">
    <source>
        <dbReference type="Pfam" id="PF14244"/>
    </source>
</evidence>
<feature type="domain" description="Retrotransposon Copia-like N-terminal" evidence="2">
    <location>
        <begin position="19"/>
        <end position="55"/>
    </location>
</feature>
<dbReference type="Proteomes" id="UP000515124">
    <property type="component" value="Unplaced"/>
</dbReference>
<dbReference type="Pfam" id="PF14244">
    <property type="entry name" value="Retrotran_gag_3"/>
    <property type="match status" value="1"/>
</dbReference>
<dbReference type="RefSeq" id="XP_021825082.1">
    <property type="nucleotide sequence ID" value="XM_021969390.1"/>
</dbReference>
<feature type="compositionally biased region" description="Low complexity" evidence="1">
    <location>
        <begin position="291"/>
        <end position="334"/>
    </location>
</feature>
<name>A0A6P5TDB5_PRUAV</name>
<feature type="compositionally biased region" description="Polar residues" evidence="1">
    <location>
        <begin position="344"/>
        <end position="357"/>
    </location>
</feature>
<dbReference type="AlphaFoldDB" id="A0A6P5TDB5"/>
<keyword evidence="3" id="KW-1185">Reference proteome</keyword>